<name>A0A2P7AWE4_9HYPH</name>
<comment type="caution">
    <text evidence="2">The sequence shown here is derived from an EMBL/GenBank/DDBJ whole genome shotgun (WGS) entry which is preliminary data.</text>
</comment>
<accession>A0A2P7AWE4</accession>
<evidence type="ECO:0000313" key="2">
    <source>
        <dbReference type="EMBL" id="PSH58538.1"/>
    </source>
</evidence>
<dbReference type="EMBL" id="PGGN01000002">
    <property type="protein sequence ID" value="PSH58538.1"/>
    <property type="molecule type" value="Genomic_DNA"/>
</dbReference>
<proteinExistence type="predicted"/>
<organism evidence="2 3">
    <name type="scientific">Phyllobacterium endophyticum</name>
    <dbReference type="NCBI Taxonomy" id="1149773"/>
    <lineage>
        <taxon>Bacteria</taxon>
        <taxon>Pseudomonadati</taxon>
        <taxon>Pseudomonadota</taxon>
        <taxon>Alphaproteobacteria</taxon>
        <taxon>Hyphomicrobiales</taxon>
        <taxon>Phyllobacteriaceae</taxon>
        <taxon>Phyllobacterium</taxon>
    </lineage>
</organism>
<protein>
    <recommendedName>
        <fullName evidence="4">DUF945 domain-containing protein</fullName>
    </recommendedName>
</protein>
<dbReference type="AlphaFoldDB" id="A0A2P7AWE4"/>
<gene>
    <name evidence="2" type="ORF">CU100_13200</name>
</gene>
<evidence type="ECO:0008006" key="4">
    <source>
        <dbReference type="Google" id="ProtNLM"/>
    </source>
</evidence>
<dbReference type="Proteomes" id="UP000241158">
    <property type="component" value="Unassembled WGS sequence"/>
</dbReference>
<feature type="signal peptide" evidence="1">
    <location>
        <begin position="1"/>
        <end position="30"/>
    </location>
</feature>
<reference evidence="3" key="1">
    <citation type="submission" date="2017-11" db="EMBL/GenBank/DDBJ databases">
        <authorList>
            <person name="Kuznetsova I."/>
            <person name="Sazanova A."/>
            <person name="Chirak E."/>
            <person name="Safronova V."/>
            <person name="Willems A."/>
        </authorList>
    </citation>
    <scope>NUCLEOTIDE SEQUENCE [LARGE SCALE GENOMIC DNA]</scope>
    <source>
        <strain evidence="3">PEPV15</strain>
    </source>
</reference>
<keyword evidence="3" id="KW-1185">Reference proteome</keyword>
<dbReference type="RefSeq" id="WP_106716981.1">
    <property type="nucleotide sequence ID" value="NZ_JACHXT010000001.1"/>
</dbReference>
<evidence type="ECO:0000256" key="1">
    <source>
        <dbReference type="SAM" id="SignalP"/>
    </source>
</evidence>
<keyword evidence="1" id="KW-0732">Signal</keyword>
<feature type="chain" id="PRO_5015176809" description="DUF945 domain-containing protein" evidence="1">
    <location>
        <begin position="31"/>
        <end position="399"/>
    </location>
</feature>
<evidence type="ECO:0000313" key="3">
    <source>
        <dbReference type="Proteomes" id="UP000241158"/>
    </source>
</evidence>
<sequence>MPPIHHVQSGLRTLAAASALVVIFATSAYAVDGNAVAARLKALYGNKGGTLEYSGVETQGTTVILRDTKLSAAGMKQPLPVGDITLSDVADIPGGGFEVGALAVPDINYVPADEPETKISAQGISLEGLTLPPEGATEPLAEILQYEKAEVKHVAVNTKGKDVFVADGLTSTISPLTATSPVAFTSNIAGFKADLSDIQDPKTKDALKALGYETISGKVDIDGTWNAPDGRLNLESMNIIADDAGTLDFKFDISGYTLDFIKGMQEATKNADGKDDKAKNMAMLGLLQQLSFTGASIRFDDASLTNKALDYIAKTQNAKRSDLISQTKMILPMAAAQLGDAEFAQSLATAVNAFLDDPKTIEIKAAPAKPVPFAIIAAGGMADPKSLIKTLAVSVRANQ</sequence>
<dbReference type="OrthoDB" id="7824623at2"/>